<dbReference type="InterPro" id="IPR038595">
    <property type="entry name" value="LOR_sf"/>
</dbReference>
<dbReference type="Gene3D" id="2.40.160.200">
    <property type="entry name" value="LURP1-related"/>
    <property type="match status" value="1"/>
</dbReference>
<evidence type="ECO:0000313" key="3">
    <source>
        <dbReference type="Proteomes" id="UP001357733"/>
    </source>
</evidence>
<dbReference type="RefSeq" id="WP_324619309.1">
    <property type="nucleotide sequence ID" value="NZ_JAYKOT010000003.1"/>
</dbReference>
<proteinExistence type="inferred from homology"/>
<name>A0AAW9MPV3_9FIRM</name>
<comment type="caution">
    <text evidence="2">The sequence shown here is derived from an EMBL/GenBank/DDBJ whole genome shotgun (WGS) entry which is preliminary data.</text>
</comment>
<dbReference type="InterPro" id="IPR007612">
    <property type="entry name" value="LOR"/>
</dbReference>
<organism evidence="2 3">
    <name type="scientific">Citroniella saccharovorans</name>
    <dbReference type="NCBI Taxonomy" id="2053367"/>
    <lineage>
        <taxon>Bacteria</taxon>
        <taxon>Bacillati</taxon>
        <taxon>Bacillota</taxon>
        <taxon>Tissierellia</taxon>
        <taxon>Tissierellales</taxon>
        <taxon>Peptoniphilaceae</taxon>
        <taxon>Citroniella</taxon>
    </lineage>
</organism>
<keyword evidence="3" id="KW-1185">Reference proteome</keyword>
<dbReference type="InterPro" id="IPR025659">
    <property type="entry name" value="Tubby-like_C"/>
</dbReference>
<sequence length="161" mass="18916">MRRLYFKQKIIKMTDHFLIYDEYEKPIYQVDQELKLIGHSVNVLNLENENTFKIERQLLKIMPRYTVTFSDGKEFIIKQNFKLFKINVSLISSDFDLEIKGDFMSLNFNINSGRNLVGVITKKFLSFGDSFSIEVLDSKYQDALVAISIVLDRIIDDLQRS</sequence>
<comment type="similarity">
    <text evidence="1">Belongs to the LOR family.</text>
</comment>
<dbReference type="SUPFAM" id="SSF54518">
    <property type="entry name" value="Tubby C-terminal domain-like"/>
    <property type="match status" value="1"/>
</dbReference>
<dbReference type="Pfam" id="PF04525">
    <property type="entry name" value="LOR"/>
    <property type="match status" value="1"/>
</dbReference>
<dbReference type="Proteomes" id="UP001357733">
    <property type="component" value="Unassembled WGS sequence"/>
</dbReference>
<evidence type="ECO:0000313" key="2">
    <source>
        <dbReference type="EMBL" id="MEB3429139.1"/>
    </source>
</evidence>
<accession>A0AAW9MPV3</accession>
<evidence type="ECO:0000256" key="1">
    <source>
        <dbReference type="ARBA" id="ARBA00005437"/>
    </source>
</evidence>
<dbReference type="EMBL" id="JAYKOT010000003">
    <property type="protein sequence ID" value="MEB3429139.1"/>
    <property type="molecule type" value="Genomic_DNA"/>
</dbReference>
<reference evidence="2 3" key="1">
    <citation type="submission" date="2024-01" db="EMBL/GenBank/DDBJ databases">
        <title>Complete genome sequence of Citroniella saccharovorans strain M6.X9, isolated from human fecal sample.</title>
        <authorList>
            <person name="Cheng G."/>
            <person name="Westerholm M."/>
            <person name="Schnurer A."/>
        </authorList>
    </citation>
    <scope>NUCLEOTIDE SEQUENCE [LARGE SCALE GENOMIC DNA]</scope>
    <source>
        <strain evidence="2 3">DSM 29873</strain>
    </source>
</reference>
<gene>
    <name evidence="2" type="ORF">VLK81_03730</name>
</gene>
<protein>
    <submittedName>
        <fullName evidence="2">LURP-one-related family protein</fullName>
    </submittedName>
</protein>
<dbReference type="AlphaFoldDB" id="A0AAW9MPV3"/>